<comment type="caution">
    <text evidence="2">The sequence shown here is derived from an EMBL/GenBank/DDBJ whole genome shotgun (WGS) entry which is preliminary data.</text>
</comment>
<dbReference type="EMBL" id="JAMYJR010000028">
    <property type="protein sequence ID" value="MCO8273909.1"/>
    <property type="molecule type" value="Genomic_DNA"/>
</dbReference>
<keyword evidence="1" id="KW-0732">Signal</keyword>
<feature type="signal peptide" evidence="1">
    <location>
        <begin position="1"/>
        <end position="26"/>
    </location>
</feature>
<proteinExistence type="predicted"/>
<sequence>MRLRNVFAVGAAVCLAVGLTGAPAAAAEAATWQLVTPVAPEWQKFNGGDIQVFGPDSALMQGSTNATICWECTDQRHTWQWGGTQWTDVATPPKQVPVKAMTGTALDDRWLFGEYEPATDGIYRGYHWDGRTWTDRSPAPRTFQPQAAEASARDDVWVAGDDRTTGGWQPAVARWNGQSWAITKLPSVTSSVSLAGIHRTGPREVWVVGQKHLGNATGSVYLARWDGEVWTEVQAPVGSGPYGWRTTKIAGRVGDVWIAGQDPATKCALTLHWDGSGFTKQNICGPASSPAQTVTALTEFEGEWLLGITPSAIGSARADGALRRWTGAAWQVVTGPYARTTDVTELEPIPGGGLWMIAQGGAATGPVSNREVWRLAS</sequence>
<dbReference type="RefSeq" id="WP_253239989.1">
    <property type="nucleotide sequence ID" value="NZ_JAMYJR010000028.1"/>
</dbReference>
<dbReference type="Proteomes" id="UP001523369">
    <property type="component" value="Unassembled WGS sequence"/>
</dbReference>
<reference evidence="2 3" key="1">
    <citation type="submission" date="2022-06" db="EMBL/GenBank/DDBJ databases">
        <title>New Species of the Genus Actinoplanes, ActinopZanes ferrugineus.</title>
        <authorList>
            <person name="Ding P."/>
        </authorList>
    </citation>
    <scope>NUCLEOTIDE SEQUENCE [LARGE SCALE GENOMIC DNA]</scope>
    <source>
        <strain evidence="2 3">TRM88003</strain>
    </source>
</reference>
<evidence type="ECO:0000313" key="3">
    <source>
        <dbReference type="Proteomes" id="UP001523369"/>
    </source>
</evidence>
<evidence type="ECO:0000313" key="2">
    <source>
        <dbReference type="EMBL" id="MCO8273909.1"/>
    </source>
</evidence>
<accession>A0ABT1DST1</accession>
<feature type="chain" id="PRO_5045680885" evidence="1">
    <location>
        <begin position="27"/>
        <end position="377"/>
    </location>
</feature>
<protein>
    <submittedName>
        <fullName evidence="2">Uncharacterized protein</fullName>
    </submittedName>
</protein>
<gene>
    <name evidence="2" type="ORF">M1L60_25250</name>
</gene>
<evidence type="ECO:0000256" key="1">
    <source>
        <dbReference type="SAM" id="SignalP"/>
    </source>
</evidence>
<keyword evidence="3" id="KW-1185">Reference proteome</keyword>
<name>A0ABT1DST1_9ACTN</name>
<organism evidence="2 3">
    <name type="scientific">Paractinoplanes aksuensis</name>
    <dbReference type="NCBI Taxonomy" id="2939490"/>
    <lineage>
        <taxon>Bacteria</taxon>
        <taxon>Bacillati</taxon>
        <taxon>Actinomycetota</taxon>
        <taxon>Actinomycetes</taxon>
        <taxon>Micromonosporales</taxon>
        <taxon>Micromonosporaceae</taxon>
        <taxon>Paractinoplanes</taxon>
    </lineage>
</organism>